<dbReference type="Proteomes" id="UP000838412">
    <property type="component" value="Unassembled WGS sequence"/>
</dbReference>
<accession>A0A8S4MN67</accession>
<protein>
    <submittedName>
        <fullName evidence="1">Hypp9506 protein</fullName>
    </submittedName>
</protein>
<gene>
    <name evidence="1" type="primary">Hypp9506</name>
    <name evidence="1" type="ORF">BLAG_LOCUS26044</name>
</gene>
<name>A0A8S4MN67_BRALA</name>
<evidence type="ECO:0000313" key="2">
    <source>
        <dbReference type="Proteomes" id="UP000838412"/>
    </source>
</evidence>
<keyword evidence="2" id="KW-1185">Reference proteome</keyword>
<dbReference type="OrthoDB" id="5953030at2759"/>
<sequence>MVTQDRKDTLGLCMALTDWSSVYCASSVEDKVTSFNNIMQTMLDTCIPYRKKKTRNVDKHWMTDNIKAALEKRQSVFQKEGNTPRWKKLRNQVQSLIRKQKKYHYNMCIANLKKQKPRDWWNFMNNELGRTQKSK</sequence>
<dbReference type="EMBL" id="CAKMNS010000198">
    <property type="protein sequence ID" value="CAH1277208.1"/>
    <property type="molecule type" value="Genomic_DNA"/>
</dbReference>
<comment type="caution">
    <text evidence="1">The sequence shown here is derived from an EMBL/GenBank/DDBJ whole genome shotgun (WGS) entry which is preliminary data.</text>
</comment>
<proteinExistence type="predicted"/>
<organism evidence="1 2">
    <name type="scientific">Branchiostoma lanceolatum</name>
    <name type="common">Common lancelet</name>
    <name type="synonym">Amphioxus lanceolatum</name>
    <dbReference type="NCBI Taxonomy" id="7740"/>
    <lineage>
        <taxon>Eukaryota</taxon>
        <taxon>Metazoa</taxon>
        <taxon>Chordata</taxon>
        <taxon>Cephalochordata</taxon>
        <taxon>Leptocardii</taxon>
        <taxon>Amphioxiformes</taxon>
        <taxon>Branchiostomatidae</taxon>
        <taxon>Branchiostoma</taxon>
    </lineage>
</organism>
<dbReference type="PANTHER" id="PTHR47510">
    <property type="entry name" value="REVERSE TRANSCRIPTASE DOMAIN-CONTAINING PROTEIN"/>
    <property type="match status" value="1"/>
</dbReference>
<evidence type="ECO:0000313" key="1">
    <source>
        <dbReference type="EMBL" id="CAH1277208.1"/>
    </source>
</evidence>
<dbReference type="AlphaFoldDB" id="A0A8S4MN67"/>
<dbReference type="PANTHER" id="PTHR47510:SF3">
    <property type="entry name" value="ENDO_EXONUCLEASE_PHOSPHATASE DOMAIN-CONTAINING PROTEIN"/>
    <property type="match status" value="1"/>
</dbReference>
<reference evidence="1" key="1">
    <citation type="submission" date="2022-01" db="EMBL/GenBank/DDBJ databases">
        <authorList>
            <person name="Braso-Vives M."/>
        </authorList>
    </citation>
    <scope>NUCLEOTIDE SEQUENCE</scope>
</reference>